<dbReference type="OrthoDB" id="9806293at2"/>
<keyword evidence="1" id="KW-0805">Transcription regulation</keyword>
<dbReference type="InterPro" id="IPR000524">
    <property type="entry name" value="Tscrpt_reg_HTH_GntR"/>
</dbReference>
<evidence type="ECO:0000313" key="5">
    <source>
        <dbReference type="EMBL" id="SHO66524.1"/>
    </source>
</evidence>
<evidence type="ECO:0000256" key="1">
    <source>
        <dbReference type="ARBA" id="ARBA00023015"/>
    </source>
</evidence>
<dbReference type="EMBL" id="FRXO01000006">
    <property type="protein sequence ID" value="SHO66524.1"/>
    <property type="molecule type" value="Genomic_DNA"/>
</dbReference>
<dbReference type="CDD" id="cd07377">
    <property type="entry name" value="WHTH_GntR"/>
    <property type="match status" value="1"/>
</dbReference>
<dbReference type="InterPro" id="IPR011711">
    <property type="entry name" value="GntR_C"/>
</dbReference>
<dbReference type="SUPFAM" id="SSF46785">
    <property type="entry name" value="Winged helix' DNA-binding domain"/>
    <property type="match status" value="1"/>
</dbReference>
<dbReference type="AlphaFoldDB" id="A0A1M7ZNP0"/>
<dbReference type="Pfam" id="PF00392">
    <property type="entry name" value="GntR"/>
    <property type="match status" value="1"/>
</dbReference>
<dbReference type="PANTHER" id="PTHR43537:SF49">
    <property type="entry name" value="TRANSCRIPTIONAL REGULATORY PROTEIN"/>
    <property type="match status" value="1"/>
</dbReference>
<dbReference type="InterPro" id="IPR036388">
    <property type="entry name" value="WH-like_DNA-bd_sf"/>
</dbReference>
<sequence length="233" mass="26293">MTNAMPQGQTRNRSEDKVQGVVRTLQHDIIFGRLKPRERLVEEELGARFDVGRHVVRAAIEELDRLGLVRRRANRGAVVSDYLSEEVDELYDMRTVLQREAAMRIPLPAPAELVAELRAINDVYIRHSEVGELAEAAVANDAFHQALFGACGNRYLQQTIQEYWLKTASIHCYAIGNPDLARQSRDEHIGMIEALEVGDRERLVQLCIDHMLPALEAFKAAHGGWAVRTTSSR</sequence>
<dbReference type="PROSITE" id="PS50949">
    <property type="entry name" value="HTH_GNTR"/>
    <property type="match status" value="1"/>
</dbReference>
<accession>A0A1M7ZNP0</accession>
<proteinExistence type="predicted"/>
<evidence type="ECO:0000313" key="6">
    <source>
        <dbReference type="Proteomes" id="UP000186406"/>
    </source>
</evidence>
<dbReference type="Gene3D" id="1.20.120.530">
    <property type="entry name" value="GntR ligand-binding domain-like"/>
    <property type="match status" value="1"/>
</dbReference>
<dbReference type="SMART" id="SM00895">
    <property type="entry name" value="FCD"/>
    <property type="match status" value="1"/>
</dbReference>
<dbReference type="GO" id="GO:0003677">
    <property type="term" value="F:DNA binding"/>
    <property type="evidence" value="ECO:0007669"/>
    <property type="project" value="UniProtKB-KW"/>
</dbReference>
<name>A0A1M7ZNP0_9HYPH</name>
<dbReference type="SMART" id="SM00345">
    <property type="entry name" value="HTH_GNTR"/>
    <property type="match status" value="1"/>
</dbReference>
<reference evidence="5 6" key="1">
    <citation type="submission" date="2016-12" db="EMBL/GenBank/DDBJ databases">
        <authorList>
            <person name="Song W.-J."/>
            <person name="Kurnit D.M."/>
        </authorList>
    </citation>
    <scope>NUCLEOTIDE SEQUENCE [LARGE SCALE GENOMIC DNA]</scope>
    <source>
        <strain evidence="5 6">DSM 19599</strain>
    </source>
</reference>
<dbReference type="GO" id="GO:0003700">
    <property type="term" value="F:DNA-binding transcription factor activity"/>
    <property type="evidence" value="ECO:0007669"/>
    <property type="project" value="InterPro"/>
</dbReference>
<dbReference type="SUPFAM" id="SSF48008">
    <property type="entry name" value="GntR ligand-binding domain-like"/>
    <property type="match status" value="1"/>
</dbReference>
<protein>
    <submittedName>
        <fullName evidence="5">Transcriptional regulator, GntR family</fullName>
    </submittedName>
</protein>
<dbReference type="InterPro" id="IPR036390">
    <property type="entry name" value="WH_DNA-bd_sf"/>
</dbReference>
<feature type="domain" description="HTH gntR-type" evidence="4">
    <location>
        <begin position="15"/>
        <end position="82"/>
    </location>
</feature>
<dbReference type="Pfam" id="PF07729">
    <property type="entry name" value="FCD"/>
    <property type="match status" value="1"/>
</dbReference>
<keyword evidence="3" id="KW-0804">Transcription</keyword>
<dbReference type="Gene3D" id="1.10.10.10">
    <property type="entry name" value="Winged helix-like DNA-binding domain superfamily/Winged helix DNA-binding domain"/>
    <property type="match status" value="1"/>
</dbReference>
<evidence type="ECO:0000259" key="4">
    <source>
        <dbReference type="PROSITE" id="PS50949"/>
    </source>
</evidence>
<dbReference type="InterPro" id="IPR008920">
    <property type="entry name" value="TF_FadR/GntR_C"/>
</dbReference>
<evidence type="ECO:0000256" key="3">
    <source>
        <dbReference type="ARBA" id="ARBA00023163"/>
    </source>
</evidence>
<dbReference type="Proteomes" id="UP000186406">
    <property type="component" value="Unassembled WGS sequence"/>
</dbReference>
<keyword evidence="6" id="KW-1185">Reference proteome</keyword>
<keyword evidence="2" id="KW-0238">DNA-binding</keyword>
<gene>
    <name evidence="5" type="ORF">SAMN02745172_03183</name>
</gene>
<dbReference type="PANTHER" id="PTHR43537">
    <property type="entry name" value="TRANSCRIPTIONAL REGULATOR, GNTR FAMILY"/>
    <property type="match status" value="1"/>
</dbReference>
<organism evidence="5 6">
    <name type="scientific">Pseudoxanthobacter soli DSM 19599</name>
    <dbReference type="NCBI Taxonomy" id="1123029"/>
    <lineage>
        <taxon>Bacteria</taxon>
        <taxon>Pseudomonadati</taxon>
        <taxon>Pseudomonadota</taxon>
        <taxon>Alphaproteobacteria</taxon>
        <taxon>Hyphomicrobiales</taxon>
        <taxon>Segnochrobactraceae</taxon>
        <taxon>Pseudoxanthobacter</taxon>
    </lineage>
</organism>
<dbReference type="STRING" id="1123029.SAMN02745172_03183"/>
<evidence type="ECO:0000256" key="2">
    <source>
        <dbReference type="ARBA" id="ARBA00023125"/>
    </source>
</evidence>